<keyword evidence="5" id="KW-1185">Reference proteome</keyword>
<proteinExistence type="predicted"/>
<evidence type="ECO:0008006" key="6">
    <source>
        <dbReference type="Google" id="ProtNLM"/>
    </source>
</evidence>
<accession>A0A395LGE5</accession>
<evidence type="ECO:0000256" key="1">
    <source>
        <dbReference type="SAM" id="Coils"/>
    </source>
</evidence>
<evidence type="ECO:0000313" key="5">
    <source>
        <dbReference type="Proteomes" id="UP000254101"/>
    </source>
</evidence>
<keyword evidence="3" id="KW-0472">Membrane</keyword>
<evidence type="ECO:0000256" key="3">
    <source>
        <dbReference type="SAM" id="Phobius"/>
    </source>
</evidence>
<protein>
    <recommendedName>
        <fullName evidence="6">Phage tail tape measure protein</fullName>
    </recommendedName>
</protein>
<organism evidence="4 5">
    <name type="scientific">Alteriqipengyuania lutimaris</name>
    <dbReference type="NCBI Taxonomy" id="1538146"/>
    <lineage>
        <taxon>Bacteria</taxon>
        <taxon>Pseudomonadati</taxon>
        <taxon>Pseudomonadota</taxon>
        <taxon>Alphaproteobacteria</taxon>
        <taxon>Sphingomonadales</taxon>
        <taxon>Erythrobacteraceae</taxon>
        <taxon>Alteriqipengyuania</taxon>
    </lineage>
</organism>
<comment type="caution">
    <text evidence="4">The sequence shown here is derived from an EMBL/GenBank/DDBJ whole genome shotgun (WGS) entry which is preliminary data.</text>
</comment>
<evidence type="ECO:0000256" key="2">
    <source>
        <dbReference type="SAM" id="MobiDB-lite"/>
    </source>
</evidence>
<feature type="transmembrane region" description="Helical" evidence="3">
    <location>
        <begin position="273"/>
        <end position="306"/>
    </location>
</feature>
<dbReference type="EMBL" id="QRBB01000002">
    <property type="protein sequence ID" value="RDS75958.1"/>
    <property type="molecule type" value="Genomic_DNA"/>
</dbReference>
<keyword evidence="1" id="KW-0175">Coiled coil</keyword>
<reference evidence="4 5" key="1">
    <citation type="submission" date="2018-07" db="EMBL/GenBank/DDBJ databases">
        <title>Erythrobacter nanhaiensis sp. nov., a novel member of the genus Erythrobacter isolated from the South China Sea.</title>
        <authorList>
            <person name="Chen X."/>
            <person name="Liu J."/>
        </authorList>
    </citation>
    <scope>NUCLEOTIDE SEQUENCE [LARGE SCALE GENOMIC DNA]</scope>
    <source>
        <strain evidence="4 5">S-5</strain>
    </source>
</reference>
<keyword evidence="3" id="KW-1133">Transmembrane helix</keyword>
<name>A0A395LGE5_9SPHN</name>
<feature type="coiled-coil region" evidence="1">
    <location>
        <begin position="609"/>
        <end position="734"/>
    </location>
</feature>
<gene>
    <name evidence="4" type="ORF">DL238_14905</name>
</gene>
<sequence>MGKNLIADLRASLTWDLADFERGTAKIDSGFGKLIERARQFATDFASVGERMTKTWTVGVAAMGAAFTARTVMFANDAKAIKVAANTAADGVESFQRRAFAAEREAGVAMEKFADISKDTLDKVGDYFATGGGELKEFFEDVAPRVGVTAEMFRGLSGPDALQLFYNTLDRANVSQQEMVFFLEAIADEGSLLIPLLAENGRLFEELGKKANVFSAADIERYIRLKDSLDDLGISFDKLWQAIAATGLIDWLSAAIEKGADFIERFSQANPLLFKIAVGLLAAGAAAGPLLMLLTSLAVVILPLFLAGLGPVWLALSALINPIGTLLVVGSKFAGIVGGQLLPLLGRLVIGFLGLAAPIGAAIAIFLLFCDRVIDGLQNVWRIAQEALGPSFTRLLDAVEGTVERVSAAFGDFSQSPIGQFLGVVIGLVGDLVEVLVTLAGSAVVGAFNVLLSLITALVEWIGGMVEITANLLSGDWAGAWEAAGNMVGRVIDSLFPMFQNLWSWIEATLVKLGLMEARAAQANSAAKGETPGQSRTLSGKIVTDEQIRGLGAYPEPQQPWRRTPDVEKPKATPRGRTGPSAAELAERREMLALEHDIAVARESGDMEALSALERKRDLQRAIEQYERAGLSNAQARVAAEKDMIELEEARAKAAARERADHERSFDIQLARIREDHAHLKTLEDEEFLQREIEALEAERVPRAEAEAEAAKKLLALEEARADAIERRAAAQRAAHSIELAELRGDRVMADQLREDERVLDRIRQLQEDDPSMHFADAQAQALQEAADRSRAYLQGSFRDSFRGGLRAAMDGNFWDWFQDRMRDSSFNALAKVLDRLADRFADMLFDSRQGGEGFLGAIGGWLGNLFGGSSPAAAGPAGHEGLHKFNSGGSFKVRGFAGIDRNILSLNGSPVARVSQSEIIDVKRGDQAGNHGQRGELTVRLQKDGGLEGYMTGIAGRVVTEAEPAIRRRTAQYVGSKFAQAREKSLS</sequence>
<feature type="region of interest" description="Disordered" evidence="2">
    <location>
        <begin position="552"/>
        <end position="583"/>
    </location>
</feature>
<evidence type="ECO:0000313" key="4">
    <source>
        <dbReference type="EMBL" id="RDS75958.1"/>
    </source>
</evidence>
<feature type="transmembrane region" description="Helical" evidence="3">
    <location>
        <begin position="312"/>
        <end position="336"/>
    </location>
</feature>
<dbReference type="OrthoDB" id="8019720at2"/>
<feature type="transmembrane region" description="Helical" evidence="3">
    <location>
        <begin position="348"/>
        <end position="369"/>
    </location>
</feature>
<dbReference type="RefSeq" id="WP_115493223.1">
    <property type="nucleotide sequence ID" value="NZ_JACHWW010000002.1"/>
</dbReference>
<dbReference type="Proteomes" id="UP000254101">
    <property type="component" value="Unassembled WGS sequence"/>
</dbReference>
<keyword evidence="3" id="KW-0812">Transmembrane</keyword>
<dbReference type="AlphaFoldDB" id="A0A395LGE5"/>